<keyword evidence="9" id="KW-0969">Cilium</keyword>
<keyword evidence="9" id="KW-0282">Flagellum</keyword>
<evidence type="ECO:0000313" key="10">
    <source>
        <dbReference type="Proteomes" id="UP000184423"/>
    </source>
</evidence>
<evidence type="ECO:0000256" key="2">
    <source>
        <dbReference type="ARBA" id="ARBA00009677"/>
    </source>
</evidence>
<evidence type="ECO:0000256" key="3">
    <source>
        <dbReference type="ARBA" id="ARBA00017941"/>
    </source>
</evidence>
<dbReference type="InterPro" id="IPR010930">
    <property type="entry name" value="Flg_bb/hook_C_dom"/>
</dbReference>
<reference evidence="10" key="1">
    <citation type="submission" date="2016-11" db="EMBL/GenBank/DDBJ databases">
        <authorList>
            <person name="Varghese N."/>
            <person name="Submissions S."/>
        </authorList>
    </citation>
    <scope>NUCLEOTIDE SEQUENCE [LARGE SCALE GENOMIC DNA]</scope>
    <source>
        <strain evidence="10">DSM 10124</strain>
    </source>
</reference>
<evidence type="ECO:0000256" key="6">
    <source>
        <dbReference type="RuleBase" id="RU362062"/>
    </source>
</evidence>
<dbReference type="RefSeq" id="WP_027307540.1">
    <property type="nucleotide sequence ID" value="NZ_FQVG01000002.1"/>
</dbReference>
<comment type="subcellular location">
    <subcellularLocation>
        <location evidence="1 6">Bacterial flagellum basal body</location>
    </subcellularLocation>
</comment>
<dbReference type="AlphaFoldDB" id="A0A1M4SV25"/>
<dbReference type="Pfam" id="PF00460">
    <property type="entry name" value="Flg_bb_rod"/>
    <property type="match status" value="1"/>
</dbReference>
<dbReference type="InterPro" id="IPR019776">
    <property type="entry name" value="Flagellar_basal_body_rod_CS"/>
</dbReference>
<dbReference type="GO" id="GO:0030694">
    <property type="term" value="C:bacterial-type flagellum basal body, rod"/>
    <property type="evidence" value="ECO:0007669"/>
    <property type="project" value="UniProtKB-UniRule"/>
</dbReference>
<gene>
    <name evidence="9" type="ORF">SAMN02746091_00240</name>
</gene>
<comment type="subunit">
    <text evidence="5 6">The basal body constitutes a major portion of the flagellar organelle and consists of four rings (L,P,S, and M) mounted on a central rod. The rod consists of about 26 subunits of FlgG in the distal portion, and FlgB, FlgC and FlgF are thought to build up the proximal portion of the rod with about 6 subunits each.</text>
</comment>
<dbReference type="EMBL" id="FQVG01000002">
    <property type="protein sequence ID" value="SHE35817.1"/>
    <property type="molecule type" value="Genomic_DNA"/>
</dbReference>
<keyword evidence="10" id="KW-1185">Reference proteome</keyword>
<dbReference type="InterPro" id="IPR006299">
    <property type="entry name" value="FlgC"/>
</dbReference>
<evidence type="ECO:0000256" key="4">
    <source>
        <dbReference type="ARBA" id="ARBA00023143"/>
    </source>
</evidence>
<feature type="domain" description="Flagellar basal body rod protein N-terminal" evidence="7">
    <location>
        <begin position="8"/>
        <end position="35"/>
    </location>
</feature>
<dbReference type="PANTHER" id="PTHR30435">
    <property type="entry name" value="FLAGELLAR PROTEIN"/>
    <property type="match status" value="1"/>
</dbReference>
<evidence type="ECO:0000313" key="9">
    <source>
        <dbReference type="EMBL" id="SHE35817.1"/>
    </source>
</evidence>
<keyword evidence="4 6" id="KW-0975">Bacterial flagellum</keyword>
<evidence type="ECO:0000256" key="5">
    <source>
        <dbReference type="ARBA" id="ARBA00025933"/>
    </source>
</evidence>
<protein>
    <recommendedName>
        <fullName evidence="3 6">Flagellar basal-body rod protein FlgC</fullName>
    </recommendedName>
</protein>
<keyword evidence="9" id="KW-0966">Cell projection</keyword>
<evidence type="ECO:0000259" key="8">
    <source>
        <dbReference type="Pfam" id="PF06429"/>
    </source>
</evidence>
<proteinExistence type="inferred from homology"/>
<comment type="similarity">
    <text evidence="2">Belongs to the flagella basal body rod proteins family.</text>
</comment>
<name>A0A1M4SV25_9CLOT</name>
<dbReference type="PROSITE" id="PS00588">
    <property type="entry name" value="FLAGELLA_BB_ROD"/>
    <property type="match status" value="1"/>
</dbReference>
<dbReference type="Pfam" id="PF06429">
    <property type="entry name" value="Flg_bbr_C"/>
    <property type="match status" value="1"/>
</dbReference>
<dbReference type="InterPro" id="IPR001444">
    <property type="entry name" value="Flag_bb_rod_N"/>
</dbReference>
<sequence>MNNIFTGMRISASGLAAERLRMDIISNNIANIETTRTENGGPYKRKIVTFKENLERQINNINGNSSTKYNGVKVDKIIEDNSPFKKVYNPNHPDADSNGYVLMPNVNILDEMVDLITATRAFEANVTALNSQKQMALKALEIGK</sequence>
<dbReference type="NCBIfam" id="TIGR01395">
    <property type="entry name" value="FlgC"/>
    <property type="match status" value="1"/>
</dbReference>
<dbReference type="PANTHER" id="PTHR30435:SF2">
    <property type="entry name" value="FLAGELLAR BASAL-BODY ROD PROTEIN FLGC"/>
    <property type="match status" value="1"/>
</dbReference>
<feature type="domain" description="Flagellar basal-body/hook protein C-terminal" evidence="8">
    <location>
        <begin position="98"/>
        <end position="141"/>
    </location>
</feature>
<dbReference type="GO" id="GO:0071978">
    <property type="term" value="P:bacterial-type flagellum-dependent swarming motility"/>
    <property type="evidence" value="ECO:0007669"/>
    <property type="project" value="TreeGrafter"/>
</dbReference>
<accession>A0A1M4SV25</accession>
<evidence type="ECO:0000259" key="7">
    <source>
        <dbReference type="Pfam" id="PF00460"/>
    </source>
</evidence>
<dbReference type="Proteomes" id="UP000184423">
    <property type="component" value="Unassembled WGS sequence"/>
</dbReference>
<organism evidence="9 10">
    <name type="scientific">Caloramator proteoclasticus DSM 10124</name>
    <dbReference type="NCBI Taxonomy" id="1121262"/>
    <lineage>
        <taxon>Bacteria</taxon>
        <taxon>Bacillati</taxon>
        <taxon>Bacillota</taxon>
        <taxon>Clostridia</taxon>
        <taxon>Eubacteriales</taxon>
        <taxon>Clostridiaceae</taxon>
        <taxon>Caloramator</taxon>
    </lineage>
</organism>
<evidence type="ECO:0000256" key="1">
    <source>
        <dbReference type="ARBA" id="ARBA00004117"/>
    </source>
</evidence>